<dbReference type="Gramene" id="HORVU.MOREX.r3.6HG0542260.1">
    <property type="protein sequence ID" value="HORVU.MOREX.r3.6HG0542260.1"/>
    <property type="gene ID" value="HORVU.MOREX.r3.6HG0542260"/>
</dbReference>
<dbReference type="Pfam" id="PF23635">
    <property type="entry name" value="Beta-prop_AT5G49610-like"/>
    <property type="match status" value="1"/>
</dbReference>
<keyword evidence="3" id="KW-1185">Reference proteome</keyword>
<reference evidence="3" key="1">
    <citation type="journal article" date="2012" name="Nature">
        <title>A physical, genetic and functional sequence assembly of the barley genome.</title>
        <authorList>
            <consortium name="The International Barley Genome Sequencing Consortium"/>
            <person name="Mayer K.F."/>
            <person name="Waugh R."/>
            <person name="Brown J.W."/>
            <person name="Schulman A."/>
            <person name="Langridge P."/>
            <person name="Platzer M."/>
            <person name="Fincher G.B."/>
            <person name="Muehlbauer G.J."/>
            <person name="Sato K."/>
            <person name="Close T.J."/>
            <person name="Wise R.P."/>
            <person name="Stein N."/>
        </authorList>
    </citation>
    <scope>NUCLEOTIDE SEQUENCE [LARGE SCALE GENOMIC DNA]</scope>
    <source>
        <strain evidence="3">cv. Morex</strain>
    </source>
</reference>
<accession>A0A8I6Y958</accession>
<dbReference type="AlphaFoldDB" id="A0A8I6Y958"/>
<dbReference type="PANTHER" id="PTHR33207">
    <property type="entry name" value="F-BOX DOMAIN CONTAINING PROTEIN-RELATED"/>
    <property type="match status" value="1"/>
</dbReference>
<evidence type="ECO:0000259" key="1">
    <source>
        <dbReference type="Pfam" id="PF23635"/>
    </source>
</evidence>
<sequence length="282" mass="32021">MDCRNGSLLMRHERHDHDQTRSTLRAHSLLCSQRGSVVFPGFPVPRLRFGSSYTYSGILSKEEGDDVCYFYVSMQSTVEMKHTAYVYMLQDGVWVMHSLTIGQILPPRSDLEAVLIDNKMYMPAAKGDVVVLDLMASTFSTIQLPEGVEHVARNTILSRADDSAGVYLINVKKLELRIWLHKGGDWLLVDSICLRDMLAGLSMLDDNASLQIKQVGDNAEYVLLEMMSQYALYLDIKCRTLRKVYDVTKEDRYLGDIHPFMMIWPPTFPALKDDPATARDAM</sequence>
<dbReference type="Gramene" id="HORVU.MOREX.r2.6HG0451010.1">
    <property type="protein sequence ID" value="HORVU.MOREX.r2.6HG0451010.1"/>
    <property type="gene ID" value="HORVU.MOREX.r2.6HG0451010"/>
</dbReference>
<dbReference type="InterPro" id="IPR056594">
    <property type="entry name" value="AT5G49610-like_b-prop"/>
</dbReference>
<dbReference type="Proteomes" id="UP000011116">
    <property type="component" value="Chromosome 6H"/>
</dbReference>
<dbReference type="EnsemblPlants" id="HORVU.MOREX.r3.6HG0542260.1">
    <property type="protein sequence ID" value="HORVU.MOREX.r3.6HG0542260.1"/>
    <property type="gene ID" value="HORVU.MOREX.r3.6HG0542260"/>
</dbReference>
<evidence type="ECO:0000313" key="3">
    <source>
        <dbReference type="Proteomes" id="UP000011116"/>
    </source>
</evidence>
<reference evidence="2" key="3">
    <citation type="submission" date="2022-01" db="UniProtKB">
        <authorList>
            <consortium name="EnsemblPlants"/>
        </authorList>
    </citation>
    <scope>IDENTIFICATION</scope>
    <source>
        <strain evidence="2">subsp. vulgare</strain>
    </source>
</reference>
<organism evidence="2 3">
    <name type="scientific">Hordeum vulgare subsp. vulgare</name>
    <name type="common">Domesticated barley</name>
    <dbReference type="NCBI Taxonomy" id="112509"/>
    <lineage>
        <taxon>Eukaryota</taxon>
        <taxon>Viridiplantae</taxon>
        <taxon>Streptophyta</taxon>
        <taxon>Embryophyta</taxon>
        <taxon>Tracheophyta</taxon>
        <taxon>Spermatophyta</taxon>
        <taxon>Magnoliopsida</taxon>
        <taxon>Liliopsida</taxon>
        <taxon>Poales</taxon>
        <taxon>Poaceae</taxon>
        <taxon>BOP clade</taxon>
        <taxon>Pooideae</taxon>
        <taxon>Triticodae</taxon>
        <taxon>Triticeae</taxon>
        <taxon>Hordeinae</taxon>
        <taxon>Hordeum</taxon>
    </lineage>
</organism>
<reference evidence="2" key="2">
    <citation type="submission" date="2020-10" db="EMBL/GenBank/DDBJ databases">
        <authorList>
            <person name="Scholz U."/>
            <person name="Mascher M."/>
            <person name="Fiebig A."/>
        </authorList>
    </citation>
    <scope>NUCLEOTIDE SEQUENCE [LARGE SCALE GENOMIC DNA]</scope>
    <source>
        <strain evidence="2">cv. Morex</strain>
    </source>
</reference>
<name>A0A8I6Y958_HORVV</name>
<proteinExistence type="predicted"/>
<feature type="domain" description="F-box protein AT5G49610-like beta-propeller" evidence="1">
    <location>
        <begin position="1"/>
        <end position="268"/>
    </location>
</feature>
<evidence type="ECO:0000313" key="2">
    <source>
        <dbReference type="EnsemblPlants" id="HORVU.MOREX.r3.6HG0542260.1"/>
    </source>
</evidence>
<protein>
    <recommendedName>
        <fullName evidence="1">F-box protein AT5G49610-like beta-propeller domain-containing protein</fullName>
    </recommendedName>
</protein>